<evidence type="ECO:0000313" key="1">
    <source>
        <dbReference type="EMBL" id="GMN35227.1"/>
    </source>
</evidence>
<dbReference type="Proteomes" id="UP001187192">
    <property type="component" value="Unassembled WGS sequence"/>
</dbReference>
<dbReference type="EMBL" id="BTGU01000005">
    <property type="protein sequence ID" value="GMN35227.1"/>
    <property type="molecule type" value="Genomic_DNA"/>
</dbReference>
<evidence type="ECO:0000313" key="2">
    <source>
        <dbReference type="Proteomes" id="UP001187192"/>
    </source>
</evidence>
<organism evidence="1 2">
    <name type="scientific">Ficus carica</name>
    <name type="common">Common fig</name>
    <dbReference type="NCBI Taxonomy" id="3494"/>
    <lineage>
        <taxon>Eukaryota</taxon>
        <taxon>Viridiplantae</taxon>
        <taxon>Streptophyta</taxon>
        <taxon>Embryophyta</taxon>
        <taxon>Tracheophyta</taxon>
        <taxon>Spermatophyta</taxon>
        <taxon>Magnoliopsida</taxon>
        <taxon>eudicotyledons</taxon>
        <taxon>Gunneridae</taxon>
        <taxon>Pentapetalae</taxon>
        <taxon>rosids</taxon>
        <taxon>fabids</taxon>
        <taxon>Rosales</taxon>
        <taxon>Moraceae</taxon>
        <taxon>Ficeae</taxon>
        <taxon>Ficus</taxon>
    </lineage>
</organism>
<sequence length="57" mass="5959">MSSLSKKSGDGAGGGRRSTLTLVLSLPSTIGGPRSTALRGVENDERQKLLRVMTIDS</sequence>
<gene>
    <name evidence="1" type="ORF">TIFTF001_005173</name>
</gene>
<keyword evidence="2" id="KW-1185">Reference proteome</keyword>
<comment type="caution">
    <text evidence="1">The sequence shown here is derived from an EMBL/GenBank/DDBJ whole genome shotgun (WGS) entry which is preliminary data.</text>
</comment>
<accession>A0AA87ZIW1</accession>
<reference evidence="1" key="1">
    <citation type="submission" date="2023-07" db="EMBL/GenBank/DDBJ databases">
        <title>draft genome sequence of fig (Ficus carica).</title>
        <authorList>
            <person name="Takahashi T."/>
            <person name="Nishimura K."/>
        </authorList>
    </citation>
    <scope>NUCLEOTIDE SEQUENCE</scope>
</reference>
<name>A0AA87ZIW1_FICCA</name>
<dbReference type="AlphaFoldDB" id="A0AA87ZIW1"/>
<proteinExistence type="predicted"/>
<protein>
    <submittedName>
        <fullName evidence="1">Uncharacterized protein</fullName>
    </submittedName>
</protein>